<evidence type="ECO:0000313" key="2">
    <source>
        <dbReference type="EMBL" id="CEH19035.1"/>
    </source>
</evidence>
<protein>
    <submittedName>
        <fullName evidence="2">Cytochrome P450</fullName>
    </submittedName>
</protein>
<keyword evidence="3" id="KW-1185">Reference proteome</keyword>
<proteinExistence type="predicted"/>
<name>A0A0P1BS44_9BASI</name>
<evidence type="ECO:0000256" key="1">
    <source>
        <dbReference type="SAM" id="MobiDB-lite"/>
    </source>
</evidence>
<dbReference type="EMBL" id="CCYA01000276">
    <property type="protein sequence ID" value="CEH19035.1"/>
    <property type="molecule type" value="Genomic_DNA"/>
</dbReference>
<reference evidence="2 3" key="1">
    <citation type="submission" date="2014-09" db="EMBL/GenBank/DDBJ databases">
        <authorList>
            <person name="Magalhaes I.L.F."/>
            <person name="Oliveira U."/>
            <person name="Santos F.R."/>
            <person name="Vidigal T.H.D.A."/>
            <person name="Brescovit A.D."/>
            <person name="Santos A.J."/>
        </authorList>
    </citation>
    <scope>NUCLEOTIDE SEQUENCE [LARGE SCALE GENOMIC DNA]</scope>
</reference>
<dbReference type="Proteomes" id="UP000054845">
    <property type="component" value="Unassembled WGS sequence"/>
</dbReference>
<feature type="compositionally biased region" description="Acidic residues" evidence="1">
    <location>
        <begin position="161"/>
        <end position="184"/>
    </location>
</feature>
<feature type="region of interest" description="Disordered" evidence="1">
    <location>
        <begin position="148"/>
        <end position="184"/>
    </location>
</feature>
<evidence type="ECO:0000313" key="3">
    <source>
        <dbReference type="Proteomes" id="UP000054845"/>
    </source>
</evidence>
<dbReference type="AlphaFoldDB" id="A0A0P1BS44"/>
<sequence length="184" mass="21162">MSSLVADTSSMSQCGSTAKRNRTIKKLFEVAHTFLGASLKLHSRPQNVSWLLHYHLLATTSSNRKPSLHAKPQSVVKMTNPTQRQTKRVYSFHVKYATQIVDKRKKARIEPIAPLKNAKCPLQRKALFEKLLKEEHQEQVLREEKIKKVATDLASSGHMDNDDDDDDDGHEEEKEEEEEEEERE</sequence>
<accession>A0A0P1BS44</accession>
<organism evidence="2 3">
    <name type="scientific">Ceraceosorus bombacis</name>
    <dbReference type="NCBI Taxonomy" id="401625"/>
    <lineage>
        <taxon>Eukaryota</taxon>
        <taxon>Fungi</taxon>
        <taxon>Dikarya</taxon>
        <taxon>Basidiomycota</taxon>
        <taxon>Ustilaginomycotina</taxon>
        <taxon>Exobasidiomycetes</taxon>
        <taxon>Ceraceosorales</taxon>
        <taxon>Ceraceosoraceae</taxon>
        <taxon>Ceraceosorus</taxon>
    </lineage>
</organism>